<keyword evidence="6" id="KW-1185">Reference proteome</keyword>
<keyword evidence="2" id="KW-1133">Transmembrane helix</keyword>
<sequence>MICPKCGSENSDESLFCNKCGAKLETTNVDNIDSNEMKNDIADNEKNHKKVFKDKIKFHINKKNVILSCSVLVIIIFVVSGIIYFNNPISKYKSDIRNNKQTEAARLYNDKIKGNSDNENKINSFLKSELLDIVNSFKNEEIDFNKAKDRIDTIKSTGLISIDVNNAIDNVNNLNNSRIAFKKADEFLKNNNLINAIKEYKNVISDDKNYEKAKEQINNNEKKYKEQVLKSAEEFANKKDYDEAVEILSEAIVVFSNDADLTSKNEIYEKLQQEKLETEKIQKIEEAKNKQELVVVSSSVVSDYFNINDQAKVIVKNNTNKVVKKFTIGILMYDGNGYPLKSGTLAGENELFKGKAESVNIQAGKTFGDSSAWNLYTNYGTVAKLNACVMYVEYYDGDKWTNDYYNYWKDEYLGKPYK</sequence>
<evidence type="ECO:0000313" key="5">
    <source>
        <dbReference type="EMBL" id="MBU5592630.1"/>
    </source>
</evidence>
<protein>
    <submittedName>
        <fullName evidence="5">Zinc-ribbon domain-containing protein</fullName>
    </submittedName>
</protein>
<dbReference type="RefSeq" id="WP_216457385.1">
    <property type="nucleotide sequence ID" value="NZ_JAHLQL010000004.1"/>
</dbReference>
<proteinExistence type="predicted"/>
<keyword evidence="1" id="KW-0175">Coiled coil</keyword>
<feature type="domain" description="Zinc-ribbon" evidence="3">
    <location>
        <begin position="3"/>
        <end position="24"/>
    </location>
</feature>
<reference evidence="5 6" key="1">
    <citation type="submission" date="2021-06" db="EMBL/GenBank/DDBJ databases">
        <authorList>
            <person name="Sun Q."/>
            <person name="Li D."/>
        </authorList>
    </citation>
    <scope>NUCLEOTIDE SEQUENCE [LARGE SCALE GENOMIC DNA]</scope>
    <source>
        <strain evidence="5 6">MSJ-4</strain>
    </source>
</reference>
<keyword evidence="2" id="KW-0812">Transmembrane</keyword>
<accession>A0ABS6F2L4</accession>
<evidence type="ECO:0000259" key="4">
    <source>
        <dbReference type="Pfam" id="PF19092"/>
    </source>
</evidence>
<gene>
    <name evidence="5" type="ORF">KQI89_12775</name>
</gene>
<feature type="coiled-coil region" evidence="1">
    <location>
        <begin position="207"/>
        <end position="234"/>
    </location>
</feature>
<dbReference type="EMBL" id="JAHLQL010000004">
    <property type="protein sequence ID" value="MBU5592630.1"/>
    <property type="molecule type" value="Genomic_DNA"/>
</dbReference>
<feature type="domain" description="DUF5780" evidence="4">
    <location>
        <begin position="311"/>
        <end position="415"/>
    </location>
</feature>
<dbReference type="Proteomes" id="UP000736583">
    <property type="component" value="Unassembled WGS sequence"/>
</dbReference>
<evidence type="ECO:0000256" key="1">
    <source>
        <dbReference type="SAM" id="Coils"/>
    </source>
</evidence>
<evidence type="ECO:0000256" key="2">
    <source>
        <dbReference type="SAM" id="Phobius"/>
    </source>
</evidence>
<comment type="caution">
    <text evidence="5">The sequence shown here is derived from an EMBL/GenBank/DDBJ whole genome shotgun (WGS) entry which is preliminary data.</text>
</comment>
<keyword evidence="2" id="KW-0472">Membrane</keyword>
<dbReference type="Pfam" id="PF13240">
    <property type="entry name" value="Zn_Ribbon_1"/>
    <property type="match status" value="1"/>
</dbReference>
<dbReference type="InterPro" id="IPR026870">
    <property type="entry name" value="Zinc_ribbon_dom"/>
</dbReference>
<evidence type="ECO:0000259" key="3">
    <source>
        <dbReference type="Pfam" id="PF13240"/>
    </source>
</evidence>
<name>A0ABS6F2L4_9CLOT</name>
<organism evidence="5 6">
    <name type="scientific">Clostridium simiarum</name>
    <dbReference type="NCBI Taxonomy" id="2841506"/>
    <lineage>
        <taxon>Bacteria</taxon>
        <taxon>Bacillati</taxon>
        <taxon>Bacillota</taxon>
        <taxon>Clostridia</taxon>
        <taxon>Eubacteriales</taxon>
        <taxon>Clostridiaceae</taxon>
        <taxon>Clostridium</taxon>
    </lineage>
</organism>
<dbReference type="InterPro" id="IPR043939">
    <property type="entry name" value="DUF5780"/>
</dbReference>
<feature type="transmembrane region" description="Helical" evidence="2">
    <location>
        <begin position="65"/>
        <end position="85"/>
    </location>
</feature>
<evidence type="ECO:0000313" key="6">
    <source>
        <dbReference type="Proteomes" id="UP000736583"/>
    </source>
</evidence>
<dbReference type="Pfam" id="PF19092">
    <property type="entry name" value="DUF5780"/>
    <property type="match status" value="1"/>
</dbReference>